<dbReference type="Pfam" id="PF00505">
    <property type="entry name" value="HMG_box"/>
    <property type="match status" value="1"/>
</dbReference>
<reference evidence="16" key="1">
    <citation type="submission" date="2016-11" db="UniProtKB">
        <authorList>
            <consortium name="WormBaseParasite"/>
        </authorList>
    </citation>
    <scope>IDENTIFICATION</scope>
</reference>
<feature type="compositionally biased region" description="Basic residues" evidence="13">
    <location>
        <begin position="1"/>
        <end position="10"/>
    </location>
</feature>
<accession>A0A1I8FH83</accession>
<evidence type="ECO:0000256" key="5">
    <source>
        <dbReference type="ARBA" id="ARBA00022860"/>
    </source>
</evidence>
<dbReference type="SUPFAM" id="SSF47095">
    <property type="entry name" value="HMG-box"/>
    <property type="match status" value="1"/>
</dbReference>
<dbReference type="SMART" id="SM00398">
    <property type="entry name" value="HMG"/>
    <property type="match status" value="1"/>
</dbReference>
<comment type="subcellular location">
    <subcellularLocation>
        <location evidence="1">Nucleus speckle</location>
    </subcellularLocation>
</comment>
<evidence type="ECO:0000313" key="15">
    <source>
        <dbReference type="Proteomes" id="UP000095280"/>
    </source>
</evidence>
<dbReference type="Proteomes" id="UP000095280">
    <property type="component" value="Unplaced"/>
</dbReference>
<dbReference type="AlphaFoldDB" id="A0A1I8FH83"/>
<organism evidence="15 16">
    <name type="scientific">Macrostomum lignano</name>
    <dbReference type="NCBI Taxonomy" id="282301"/>
    <lineage>
        <taxon>Eukaryota</taxon>
        <taxon>Metazoa</taxon>
        <taxon>Spiralia</taxon>
        <taxon>Lophotrochozoa</taxon>
        <taxon>Platyhelminthes</taxon>
        <taxon>Rhabditophora</taxon>
        <taxon>Macrostomorpha</taxon>
        <taxon>Macrostomida</taxon>
        <taxon>Macrostomidae</taxon>
        <taxon>Macrostomum</taxon>
    </lineage>
</organism>
<dbReference type="InterPro" id="IPR009071">
    <property type="entry name" value="HMG_box_dom"/>
</dbReference>
<dbReference type="GO" id="GO:0005516">
    <property type="term" value="F:calmodulin binding"/>
    <property type="evidence" value="ECO:0007669"/>
    <property type="project" value="UniProtKB-KW"/>
</dbReference>
<evidence type="ECO:0000256" key="12">
    <source>
        <dbReference type="PROSITE-ProRule" id="PRU00267"/>
    </source>
</evidence>
<evidence type="ECO:0000256" key="9">
    <source>
        <dbReference type="ARBA" id="ARBA00023163"/>
    </source>
</evidence>
<evidence type="ECO:0000256" key="3">
    <source>
        <dbReference type="ARBA" id="ARBA00019052"/>
    </source>
</evidence>
<keyword evidence="15" id="KW-1185">Reference proteome</keyword>
<keyword evidence="12" id="KW-0539">Nucleus</keyword>
<protein>
    <recommendedName>
        <fullName evidence="3">Sex-determining region Y protein</fullName>
    </recommendedName>
    <alternativeName>
        <fullName evidence="10">Testis-determining factor</fullName>
    </alternativeName>
</protein>
<proteinExistence type="inferred from homology"/>
<feature type="region of interest" description="Disordered" evidence="13">
    <location>
        <begin position="1"/>
        <end position="20"/>
    </location>
</feature>
<comment type="function">
    <text evidence="11">Transcriptional regulator that controls a genetic switch in male development. It is necessary and sufficient for initiating male sex determination by directing the development of supporting cell precursors (pre-Sertoli cells) as Sertoli rather than granulosa cells. Involved in different aspects of gene regulation including promoter activation or repression. Binds to the DNA consensus sequence 5'-[AT]AACAA[AT]-3'. SRY HMG box recognizes DNA by partial intercalation in the minor groove and promotes DNA bending. Also involved in pre-mRNA splicing. In male adult brain involved in the maintenance of motor functions of dopaminergic neurons.</text>
</comment>
<keyword evidence="6" id="KW-0726">Sexual differentiation</keyword>
<comment type="similarity">
    <text evidence="2">Belongs to the SRY family.</text>
</comment>
<feature type="DNA-binding region" description="HMG box" evidence="12">
    <location>
        <begin position="61"/>
        <end position="124"/>
    </location>
</feature>
<evidence type="ECO:0000256" key="1">
    <source>
        <dbReference type="ARBA" id="ARBA00004324"/>
    </source>
</evidence>
<evidence type="ECO:0000256" key="6">
    <source>
        <dbReference type="ARBA" id="ARBA00022928"/>
    </source>
</evidence>
<dbReference type="PANTHER" id="PTHR10270">
    <property type="entry name" value="SOX TRANSCRIPTION FACTOR"/>
    <property type="match status" value="1"/>
</dbReference>
<evidence type="ECO:0000256" key="13">
    <source>
        <dbReference type="SAM" id="MobiDB-lite"/>
    </source>
</evidence>
<dbReference type="GO" id="GO:0001228">
    <property type="term" value="F:DNA-binding transcription activator activity, RNA polymerase II-specific"/>
    <property type="evidence" value="ECO:0007669"/>
    <property type="project" value="TreeGrafter"/>
</dbReference>
<dbReference type="GO" id="GO:0030154">
    <property type="term" value="P:cell differentiation"/>
    <property type="evidence" value="ECO:0007669"/>
    <property type="project" value="UniProtKB-KW"/>
</dbReference>
<dbReference type="GO" id="GO:0000978">
    <property type="term" value="F:RNA polymerase II cis-regulatory region sequence-specific DNA binding"/>
    <property type="evidence" value="ECO:0007669"/>
    <property type="project" value="TreeGrafter"/>
</dbReference>
<dbReference type="GO" id="GO:0016607">
    <property type="term" value="C:nuclear speck"/>
    <property type="evidence" value="ECO:0007669"/>
    <property type="project" value="UniProtKB-SubCell"/>
</dbReference>
<keyword evidence="5" id="KW-0112">Calmodulin-binding</keyword>
<feature type="region of interest" description="Disordered" evidence="13">
    <location>
        <begin position="297"/>
        <end position="334"/>
    </location>
</feature>
<feature type="domain" description="HMG box" evidence="14">
    <location>
        <begin position="61"/>
        <end position="124"/>
    </location>
</feature>
<dbReference type="PROSITE" id="PS50118">
    <property type="entry name" value="HMG_BOX_2"/>
    <property type="match status" value="1"/>
</dbReference>
<keyword evidence="4" id="KW-0221">Differentiation</keyword>
<keyword evidence="9" id="KW-0804">Transcription</keyword>
<dbReference type="InterPro" id="IPR050140">
    <property type="entry name" value="SRY-related_HMG-box_TF-like"/>
</dbReference>
<dbReference type="PANTHER" id="PTHR10270:SF161">
    <property type="entry name" value="SEX-DETERMINING REGION Y PROTEIN"/>
    <property type="match status" value="1"/>
</dbReference>
<dbReference type="InterPro" id="IPR036910">
    <property type="entry name" value="HMG_box_dom_sf"/>
</dbReference>
<keyword evidence="7 12" id="KW-0238">DNA-binding</keyword>
<dbReference type="GO" id="GO:0007548">
    <property type="term" value="P:sex differentiation"/>
    <property type="evidence" value="ECO:0007669"/>
    <property type="project" value="UniProtKB-KW"/>
</dbReference>
<evidence type="ECO:0000256" key="7">
    <source>
        <dbReference type="ARBA" id="ARBA00023125"/>
    </source>
</evidence>
<feature type="compositionally biased region" description="Basic and acidic residues" evidence="13">
    <location>
        <begin position="314"/>
        <end position="324"/>
    </location>
</feature>
<dbReference type="WBParaSite" id="maker-unitig_33852-snap-gene-0.3-mRNA-1">
    <property type="protein sequence ID" value="maker-unitig_33852-snap-gene-0.3-mRNA-1"/>
    <property type="gene ID" value="maker-unitig_33852-snap-gene-0.3"/>
</dbReference>
<evidence type="ECO:0000256" key="4">
    <source>
        <dbReference type="ARBA" id="ARBA00022782"/>
    </source>
</evidence>
<evidence type="ECO:0000256" key="2">
    <source>
        <dbReference type="ARBA" id="ARBA00005998"/>
    </source>
</evidence>
<sequence length="529" mass="58044">PSQKKARRKPAMQQQRQPNSFEAAQLLTGPEIPLPSHFAEEIKNSNIGGGCPDEQRPDSRIKRPMNAFMSAPPSCQSESAAANSEISKQLGLQWRRMTDSDKRPFVDEARRLRQDHMRAHPGYKYRPRRRARCSTANSAAAAAAAAAAVAAAEMDRRNLLWRDDWRAWLSAHAAAHVRLAGAARVCQQQQQQQQFTPMQPQQGSSEISELNKASTCKRCWPLSCSPVHQWRPVVSPQPLQQLLEHWFASIFANHSQQESSIRVDVVVEKLLQVDCGVLVQVRRFSICGASPGRLRGLQQAAQGGEAPPEQGVQDGHHGDEQQHEPEEDEDLRVAQDAEPIKVVIGAEETVEQEELPDNVSDVQQLDNDVHVDEVAAVGCPANEEIPDEHLLQIVEEAGLLSDLLLDGGSKVPGQLLDLVLALLLTVIHAVHAMPTSVLIWTPAGANVFGAGVDWREGQYLSSSPCLTVSSAGNAAVRRHKVGVLQPAVGLCVLLPGRLELRWNPALHGSPRRYILVMTIEDMITMSTGA</sequence>
<evidence type="ECO:0000256" key="8">
    <source>
        <dbReference type="ARBA" id="ARBA00023159"/>
    </source>
</evidence>
<evidence type="ECO:0000256" key="11">
    <source>
        <dbReference type="ARBA" id="ARBA00045821"/>
    </source>
</evidence>
<dbReference type="Gene3D" id="1.10.30.10">
    <property type="entry name" value="High mobility group box domain"/>
    <property type="match status" value="1"/>
</dbReference>
<name>A0A1I8FH83_9PLAT</name>
<evidence type="ECO:0000256" key="10">
    <source>
        <dbReference type="ARBA" id="ARBA00032498"/>
    </source>
</evidence>
<keyword evidence="8" id="KW-0010">Activator</keyword>
<evidence type="ECO:0000313" key="16">
    <source>
        <dbReference type="WBParaSite" id="maker-unitig_33852-snap-gene-0.3-mRNA-1"/>
    </source>
</evidence>
<evidence type="ECO:0000259" key="14">
    <source>
        <dbReference type="PROSITE" id="PS50118"/>
    </source>
</evidence>